<evidence type="ECO:0000313" key="2">
    <source>
        <dbReference type="Proteomes" id="UP000233551"/>
    </source>
</evidence>
<reference evidence="1 2" key="1">
    <citation type="submission" date="2017-11" db="EMBL/GenBank/DDBJ databases">
        <title>De-novo sequencing of pomegranate (Punica granatum L.) genome.</title>
        <authorList>
            <person name="Akparov Z."/>
            <person name="Amiraslanov A."/>
            <person name="Hajiyeva S."/>
            <person name="Abbasov M."/>
            <person name="Kaur K."/>
            <person name="Hamwieh A."/>
            <person name="Solovyev V."/>
            <person name="Salamov A."/>
            <person name="Braich B."/>
            <person name="Kosarev P."/>
            <person name="Mahmoud A."/>
            <person name="Hajiyev E."/>
            <person name="Babayeva S."/>
            <person name="Izzatullayeva V."/>
            <person name="Mammadov A."/>
            <person name="Mammadov A."/>
            <person name="Sharifova S."/>
            <person name="Ojaghi J."/>
            <person name="Eynullazada K."/>
            <person name="Bayramov B."/>
            <person name="Abdulazimova A."/>
            <person name="Shahmuradov I."/>
        </authorList>
    </citation>
    <scope>NUCLEOTIDE SEQUENCE [LARGE SCALE GENOMIC DNA]</scope>
    <source>
        <strain evidence="2">cv. AG2017</strain>
        <tissue evidence="1">Leaf</tissue>
    </source>
</reference>
<proteinExistence type="predicted"/>
<accession>A0A2I0KZZ8</accession>
<dbReference type="Proteomes" id="UP000233551">
    <property type="component" value="Unassembled WGS sequence"/>
</dbReference>
<dbReference type="EMBL" id="PGOL01000242">
    <property type="protein sequence ID" value="PKI74022.1"/>
    <property type="molecule type" value="Genomic_DNA"/>
</dbReference>
<keyword evidence="2" id="KW-1185">Reference proteome</keyword>
<dbReference type="STRING" id="22663.A0A2I0KZZ8"/>
<comment type="caution">
    <text evidence="1">The sequence shown here is derived from an EMBL/GenBank/DDBJ whole genome shotgun (WGS) entry which is preliminary data.</text>
</comment>
<protein>
    <submittedName>
        <fullName evidence="1">Uncharacterized protein</fullName>
    </submittedName>
</protein>
<sequence length="191" mass="19154">MHSSIDISARPSPRTALTFAFAFLALSYQPRIYCIGLRPTSGSGPAFTALSFGPASGFGHASGSVPAFIASGFGPASGSGPAFTALGFGPASGFGHASGSGPGFIALGFGPASGSGPASASDPAFTFRFRPCIGLRPHFWASAPLSGFGPASGLGPAFTAFGPRSYIYCIRALAQYLLLLGSGPAFTAFRS</sequence>
<organism evidence="1 2">
    <name type="scientific">Punica granatum</name>
    <name type="common">Pomegranate</name>
    <dbReference type="NCBI Taxonomy" id="22663"/>
    <lineage>
        <taxon>Eukaryota</taxon>
        <taxon>Viridiplantae</taxon>
        <taxon>Streptophyta</taxon>
        <taxon>Embryophyta</taxon>
        <taxon>Tracheophyta</taxon>
        <taxon>Spermatophyta</taxon>
        <taxon>Magnoliopsida</taxon>
        <taxon>eudicotyledons</taxon>
        <taxon>Gunneridae</taxon>
        <taxon>Pentapetalae</taxon>
        <taxon>rosids</taxon>
        <taxon>malvids</taxon>
        <taxon>Myrtales</taxon>
        <taxon>Lythraceae</taxon>
        <taxon>Punica</taxon>
    </lineage>
</organism>
<evidence type="ECO:0000313" key="1">
    <source>
        <dbReference type="EMBL" id="PKI74022.1"/>
    </source>
</evidence>
<dbReference type="AlphaFoldDB" id="A0A2I0KZZ8"/>
<gene>
    <name evidence="1" type="ORF">CRG98_005585</name>
</gene>
<name>A0A2I0KZZ8_PUNGR</name>